<evidence type="ECO:0000256" key="12">
    <source>
        <dbReference type="ARBA" id="ARBA00024334"/>
    </source>
</evidence>
<dbReference type="InterPro" id="IPR017441">
    <property type="entry name" value="Protein_kinase_ATP_BS"/>
</dbReference>
<dbReference type="GO" id="GO:0005524">
    <property type="term" value="F:ATP binding"/>
    <property type="evidence" value="ECO:0007669"/>
    <property type="project" value="UniProtKB-UniRule"/>
</dbReference>
<accession>A0A077ZU71</accession>
<evidence type="ECO:0000256" key="6">
    <source>
        <dbReference type="ARBA" id="ARBA00022723"/>
    </source>
</evidence>
<evidence type="ECO:0000256" key="9">
    <source>
        <dbReference type="ARBA" id="ARBA00022777"/>
    </source>
</evidence>
<comment type="subunit">
    <text evidence="2">Monomer.</text>
</comment>
<dbReference type="PROSITE" id="PS00107">
    <property type="entry name" value="PROTEIN_KINASE_ATP"/>
    <property type="match status" value="1"/>
</dbReference>
<feature type="domain" description="EF-hand" evidence="18">
    <location>
        <begin position="439"/>
        <end position="472"/>
    </location>
</feature>
<dbReference type="EMBL" id="CCKQ01000920">
    <property type="protein sequence ID" value="CDW72011.1"/>
    <property type="molecule type" value="Genomic_DNA"/>
</dbReference>
<comment type="catalytic activity">
    <reaction evidence="13">
        <text>L-threonyl-[protein] + ATP = O-phospho-L-threonyl-[protein] + ADP + H(+)</text>
        <dbReference type="Rhea" id="RHEA:46608"/>
        <dbReference type="Rhea" id="RHEA-COMP:11060"/>
        <dbReference type="Rhea" id="RHEA-COMP:11605"/>
        <dbReference type="ChEBI" id="CHEBI:15378"/>
        <dbReference type="ChEBI" id="CHEBI:30013"/>
        <dbReference type="ChEBI" id="CHEBI:30616"/>
        <dbReference type="ChEBI" id="CHEBI:61977"/>
        <dbReference type="ChEBI" id="CHEBI:456216"/>
        <dbReference type="EC" id="2.7.11.1"/>
    </reaction>
</comment>
<evidence type="ECO:0000256" key="11">
    <source>
        <dbReference type="ARBA" id="ARBA00022840"/>
    </source>
</evidence>
<dbReference type="EC" id="2.7.11.1" evidence="3"/>
<keyword evidence="11 15" id="KW-0067">ATP-binding</keyword>
<dbReference type="SMART" id="SM00054">
    <property type="entry name" value="EFh"/>
    <property type="match status" value="4"/>
</dbReference>
<evidence type="ECO:0000313" key="20">
    <source>
        <dbReference type="Proteomes" id="UP000039865"/>
    </source>
</evidence>
<keyword evidence="7" id="KW-0677">Repeat</keyword>
<dbReference type="PROSITE" id="PS00108">
    <property type="entry name" value="PROTEIN_KINASE_ST"/>
    <property type="match status" value="1"/>
</dbReference>
<dbReference type="InterPro" id="IPR002048">
    <property type="entry name" value="EF_hand_dom"/>
</dbReference>
<dbReference type="Pfam" id="PF00069">
    <property type="entry name" value="Pkinase"/>
    <property type="match status" value="1"/>
</dbReference>
<evidence type="ECO:0000256" key="8">
    <source>
        <dbReference type="ARBA" id="ARBA00022741"/>
    </source>
</evidence>
<dbReference type="Gene3D" id="3.30.200.20">
    <property type="entry name" value="Phosphorylase Kinase, domain 1"/>
    <property type="match status" value="1"/>
</dbReference>
<dbReference type="OrthoDB" id="40902at2759"/>
<proteinExistence type="inferred from homology"/>
<evidence type="ECO:0000259" key="17">
    <source>
        <dbReference type="PROSITE" id="PS50011"/>
    </source>
</evidence>
<sequence length="472" mass="53583">MGCLQSTQTAQHNVKKIKAGVAQLRQLYNINPKVLGSGTFGKVFQAENKSDSSHKVAIKVISKQKLSREEIEALHDEVAILQNLDHPNIVKYYETYDDVKFIYLVMELCPGGELFEKLTSNMQPFGENQAASIMDKLLRAIIHCHKQNIVHRDIKPENIMYGNDGEVKFIDFGLAKQTAKANQKLHTVAGTPYFISPEVLNGNYGKECDLWSLGVVLYLMITGKYPFDGNSRAEVFTKIQKGQFSFPESVQKKVTPECIDIVKKMLTVDRNKRLSGENALKHPWFEKCLKKLEGSSNILDVEVMKKLREFKGSSTLKKAALNVLVKMLNPKEIEGLRIEFQKIDTDNSGFIEIQELENALKNANYDMSANEIKQIVSELDYSGNHKINYTEFLAATISVQKFLTHQKLEAIFRQFDIDGNNEITQENIKDAMAKLGKDISQEELEEIMKRHDYSGDKAISIDEFKKMILGND</sequence>
<evidence type="ECO:0000256" key="1">
    <source>
        <dbReference type="ARBA" id="ARBA00001946"/>
    </source>
</evidence>
<evidence type="ECO:0000256" key="14">
    <source>
        <dbReference type="ARBA" id="ARBA00048679"/>
    </source>
</evidence>
<dbReference type="Gene3D" id="1.10.510.10">
    <property type="entry name" value="Transferase(Phosphotransferase) domain 1"/>
    <property type="match status" value="1"/>
</dbReference>
<dbReference type="PROSITE" id="PS50222">
    <property type="entry name" value="EF_HAND_2"/>
    <property type="match status" value="3"/>
</dbReference>
<dbReference type="Pfam" id="PF13499">
    <property type="entry name" value="EF-hand_7"/>
    <property type="match status" value="2"/>
</dbReference>
<evidence type="ECO:0000313" key="19">
    <source>
        <dbReference type="EMBL" id="CDW72011.1"/>
    </source>
</evidence>
<comment type="catalytic activity">
    <reaction evidence="14">
        <text>L-seryl-[protein] + ATP = O-phospho-L-seryl-[protein] + ADP + H(+)</text>
        <dbReference type="Rhea" id="RHEA:17989"/>
        <dbReference type="Rhea" id="RHEA-COMP:9863"/>
        <dbReference type="Rhea" id="RHEA-COMP:11604"/>
        <dbReference type="ChEBI" id="CHEBI:15378"/>
        <dbReference type="ChEBI" id="CHEBI:29999"/>
        <dbReference type="ChEBI" id="CHEBI:30616"/>
        <dbReference type="ChEBI" id="CHEBI:83421"/>
        <dbReference type="ChEBI" id="CHEBI:456216"/>
        <dbReference type="EC" id="2.7.11.1"/>
    </reaction>
</comment>
<keyword evidence="10" id="KW-0106">Calcium</keyword>
<dbReference type="InParanoid" id="A0A077ZU71"/>
<evidence type="ECO:0000256" key="10">
    <source>
        <dbReference type="ARBA" id="ARBA00022837"/>
    </source>
</evidence>
<evidence type="ECO:0000256" key="5">
    <source>
        <dbReference type="ARBA" id="ARBA00022679"/>
    </source>
</evidence>
<protein>
    <recommendedName>
        <fullName evidence="3">non-specific serine/threonine protein kinase</fullName>
        <ecNumber evidence="3">2.7.11.1</ecNumber>
    </recommendedName>
</protein>
<dbReference type="OMA" id="KEMTKIM"/>
<dbReference type="PANTHER" id="PTHR24349">
    <property type="entry name" value="SERINE/THREONINE-PROTEIN KINASE"/>
    <property type="match status" value="1"/>
</dbReference>
<dbReference type="InterPro" id="IPR018247">
    <property type="entry name" value="EF_Hand_1_Ca_BS"/>
</dbReference>
<keyword evidence="20" id="KW-1185">Reference proteome</keyword>
<evidence type="ECO:0000256" key="13">
    <source>
        <dbReference type="ARBA" id="ARBA00047899"/>
    </source>
</evidence>
<evidence type="ECO:0000256" key="3">
    <source>
        <dbReference type="ARBA" id="ARBA00012513"/>
    </source>
</evidence>
<evidence type="ECO:0000256" key="2">
    <source>
        <dbReference type="ARBA" id="ARBA00011245"/>
    </source>
</evidence>
<dbReference type="SUPFAM" id="SSF56112">
    <property type="entry name" value="Protein kinase-like (PK-like)"/>
    <property type="match status" value="1"/>
</dbReference>
<evidence type="ECO:0000256" key="4">
    <source>
        <dbReference type="ARBA" id="ARBA00022527"/>
    </source>
</evidence>
<keyword evidence="8 15" id="KW-0547">Nucleotide-binding</keyword>
<dbReference type="Proteomes" id="UP000039865">
    <property type="component" value="Unassembled WGS sequence"/>
</dbReference>
<dbReference type="Gene3D" id="1.10.238.10">
    <property type="entry name" value="EF-hand"/>
    <property type="match status" value="1"/>
</dbReference>
<dbReference type="PROSITE" id="PS00018">
    <property type="entry name" value="EF_HAND_1"/>
    <property type="match status" value="3"/>
</dbReference>
<dbReference type="GO" id="GO:0004674">
    <property type="term" value="F:protein serine/threonine kinase activity"/>
    <property type="evidence" value="ECO:0007669"/>
    <property type="project" value="UniProtKB-KW"/>
</dbReference>
<gene>
    <name evidence="19" type="primary">Contig3476.g3715</name>
    <name evidence="19" type="ORF">STYLEM_963</name>
</gene>
<keyword evidence="5" id="KW-0808">Transferase</keyword>
<dbReference type="InterPro" id="IPR008271">
    <property type="entry name" value="Ser/Thr_kinase_AS"/>
</dbReference>
<feature type="binding site" evidence="15">
    <location>
        <position position="59"/>
    </location>
    <ligand>
        <name>ATP</name>
        <dbReference type="ChEBI" id="CHEBI:30616"/>
    </ligand>
</feature>
<evidence type="ECO:0000256" key="16">
    <source>
        <dbReference type="RuleBase" id="RU000304"/>
    </source>
</evidence>
<name>A0A077ZU71_STYLE</name>
<dbReference type="AlphaFoldDB" id="A0A077ZU71"/>
<dbReference type="SMART" id="SM00220">
    <property type="entry name" value="S_TKc"/>
    <property type="match status" value="1"/>
</dbReference>
<keyword evidence="6" id="KW-0479">Metal-binding</keyword>
<dbReference type="FunFam" id="3.30.200.20:FF:000315">
    <property type="entry name" value="Calcium-dependent protein kinase 3"/>
    <property type="match status" value="1"/>
</dbReference>
<dbReference type="InterPro" id="IPR000719">
    <property type="entry name" value="Prot_kinase_dom"/>
</dbReference>
<dbReference type="InterPro" id="IPR011009">
    <property type="entry name" value="Kinase-like_dom_sf"/>
</dbReference>
<keyword evidence="9 19" id="KW-0418">Kinase</keyword>
<dbReference type="GO" id="GO:0005509">
    <property type="term" value="F:calcium ion binding"/>
    <property type="evidence" value="ECO:0007669"/>
    <property type="project" value="InterPro"/>
</dbReference>
<keyword evidence="4 16" id="KW-0723">Serine/threonine-protein kinase</keyword>
<evidence type="ECO:0000256" key="7">
    <source>
        <dbReference type="ARBA" id="ARBA00022737"/>
    </source>
</evidence>
<organism evidence="19 20">
    <name type="scientific">Stylonychia lemnae</name>
    <name type="common">Ciliate</name>
    <dbReference type="NCBI Taxonomy" id="5949"/>
    <lineage>
        <taxon>Eukaryota</taxon>
        <taxon>Sar</taxon>
        <taxon>Alveolata</taxon>
        <taxon>Ciliophora</taxon>
        <taxon>Intramacronucleata</taxon>
        <taxon>Spirotrichea</taxon>
        <taxon>Stichotrichia</taxon>
        <taxon>Sporadotrichida</taxon>
        <taxon>Oxytrichidae</taxon>
        <taxon>Stylonychinae</taxon>
        <taxon>Stylonychia</taxon>
    </lineage>
</organism>
<dbReference type="SUPFAM" id="SSF47473">
    <property type="entry name" value="EF-hand"/>
    <property type="match status" value="1"/>
</dbReference>
<comment type="similarity">
    <text evidence="12">Belongs to the protein kinase superfamily. Ser/Thr protein kinase family. CDPK subfamily.</text>
</comment>
<reference evidence="19 20" key="1">
    <citation type="submission" date="2014-06" db="EMBL/GenBank/DDBJ databases">
        <authorList>
            <person name="Swart Estienne"/>
        </authorList>
    </citation>
    <scope>NUCLEOTIDE SEQUENCE [LARGE SCALE GENOMIC DNA]</scope>
    <source>
        <strain evidence="19 20">130c</strain>
    </source>
</reference>
<dbReference type="InterPro" id="IPR011992">
    <property type="entry name" value="EF-hand-dom_pair"/>
</dbReference>
<evidence type="ECO:0000259" key="18">
    <source>
        <dbReference type="PROSITE" id="PS50222"/>
    </source>
</evidence>
<dbReference type="FunFam" id="1.10.238.10:FF:000003">
    <property type="entry name" value="Calmodulin A"/>
    <property type="match status" value="1"/>
</dbReference>
<dbReference type="FunFam" id="1.10.510.10:FF:000571">
    <property type="entry name" value="Maternal embryonic leucine zipper kinase"/>
    <property type="match status" value="1"/>
</dbReference>
<dbReference type="InterPro" id="IPR050205">
    <property type="entry name" value="CDPK_Ser/Thr_kinases"/>
</dbReference>
<feature type="domain" description="EF-hand" evidence="18">
    <location>
        <begin position="331"/>
        <end position="366"/>
    </location>
</feature>
<comment type="cofactor">
    <cofactor evidence="1">
        <name>Mg(2+)</name>
        <dbReference type="ChEBI" id="CHEBI:18420"/>
    </cofactor>
</comment>
<feature type="domain" description="EF-hand" evidence="18">
    <location>
        <begin position="403"/>
        <end position="438"/>
    </location>
</feature>
<evidence type="ECO:0000256" key="15">
    <source>
        <dbReference type="PROSITE-ProRule" id="PRU10141"/>
    </source>
</evidence>
<dbReference type="CDD" id="cd05117">
    <property type="entry name" value="STKc_CAMK"/>
    <property type="match status" value="1"/>
</dbReference>
<feature type="domain" description="Protein kinase" evidence="17">
    <location>
        <begin position="29"/>
        <end position="285"/>
    </location>
</feature>
<dbReference type="PROSITE" id="PS50011">
    <property type="entry name" value="PROTEIN_KINASE_DOM"/>
    <property type="match status" value="1"/>
</dbReference>